<evidence type="ECO:0008006" key="4">
    <source>
        <dbReference type="Google" id="ProtNLM"/>
    </source>
</evidence>
<evidence type="ECO:0000259" key="2">
    <source>
        <dbReference type="Pfam" id="PF21861"/>
    </source>
</evidence>
<dbReference type="AlphaFoldDB" id="A0A7C9KDG8"/>
<dbReference type="GO" id="GO:0003916">
    <property type="term" value="F:DNA topoisomerase activity"/>
    <property type="evidence" value="ECO:0007669"/>
    <property type="project" value="InterPro"/>
</dbReference>
<feature type="domain" description="Plasmid replication protein origin binding" evidence="1">
    <location>
        <begin position="26"/>
        <end position="148"/>
    </location>
</feature>
<comment type="caution">
    <text evidence="3">The sequence shown here is derived from an EMBL/GenBank/DDBJ whole genome shotgun (WGS) entry which is preliminary data.</text>
</comment>
<dbReference type="Gene3D" id="3.40.1310.30">
    <property type="match status" value="1"/>
</dbReference>
<dbReference type="InterPro" id="IPR002631">
    <property type="entry name" value="Plasmid_rep_OBD"/>
</dbReference>
<organism evidence="3">
    <name type="scientific">Muribaculaceae bacterium Z82</name>
    <dbReference type="NCBI Taxonomy" id="2304548"/>
    <lineage>
        <taxon>Bacteria</taxon>
        <taxon>Pseudomonadati</taxon>
        <taxon>Bacteroidota</taxon>
        <taxon>Bacteroidia</taxon>
        <taxon>Bacteroidales</taxon>
        <taxon>Muribaculaceae</taxon>
    </lineage>
</organism>
<dbReference type="Pfam" id="PF01719">
    <property type="entry name" value="Rep_OBD"/>
    <property type="match status" value="1"/>
</dbReference>
<dbReference type="EMBL" id="QWKH01000135">
    <property type="protein sequence ID" value="NBI35493.1"/>
    <property type="molecule type" value="Genomic_DNA"/>
</dbReference>
<dbReference type="Pfam" id="PF21861">
    <property type="entry name" value="RepB_C"/>
    <property type="match status" value="1"/>
</dbReference>
<dbReference type="GO" id="GO:0003677">
    <property type="term" value="F:DNA binding"/>
    <property type="evidence" value="ECO:0007669"/>
    <property type="project" value="InterPro"/>
</dbReference>
<dbReference type="InterPro" id="IPR053923">
    <property type="entry name" value="RepB_C"/>
</dbReference>
<dbReference type="GO" id="GO:0006260">
    <property type="term" value="P:DNA replication"/>
    <property type="evidence" value="ECO:0007669"/>
    <property type="project" value="InterPro"/>
</dbReference>
<gene>
    <name evidence="3" type="ORF">D1639_10740</name>
</gene>
<evidence type="ECO:0000259" key="1">
    <source>
        <dbReference type="Pfam" id="PF01719"/>
    </source>
</evidence>
<name>A0A7C9KDG8_9BACT</name>
<proteinExistence type="predicted"/>
<feature type="domain" description="Replication protein RepB C-terminal" evidence="2">
    <location>
        <begin position="163"/>
        <end position="215"/>
    </location>
</feature>
<dbReference type="GO" id="GO:0005727">
    <property type="term" value="C:extrachromosomal circular DNA"/>
    <property type="evidence" value="ECO:0007669"/>
    <property type="project" value="InterPro"/>
</dbReference>
<reference evidence="3" key="1">
    <citation type="submission" date="2018-08" db="EMBL/GenBank/DDBJ databases">
        <title>Murine metabolic-syndrome-specific gut microbial biobank.</title>
        <authorList>
            <person name="Liu C."/>
        </authorList>
    </citation>
    <scope>NUCLEOTIDE SEQUENCE [LARGE SCALE GENOMIC DNA]</scope>
    <source>
        <strain evidence="3">Z82</strain>
    </source>
</reference>
<protein>
    <recommendedName>
        <fullName evidence="4">Replication protein</fullName>
    </recommendedName>
</protein>
<sequence>MGGFLFMRSKAQKKADKQYESKRAGQRTRNWTVIFYPEDLPEDWQQQVDELHCKWIEGPLHDHDVNANGEPKKPHYHTLFMFDSVKRQEQVTAMLVGLFGESESGSIIGAAKPQLVNDRSAIVRYMAHMDNPEKFQYDVADIKGHNGADPAEVLRYSASETRLMVVAMEEYIEDQGITELAEFSRAIRYDYPEWHTILATKMTVYFNAFIRSRRYTLSRNDKLSMGHEVCKKNI</sequence>
<accession>A0A7C9KDG8</accession>
<evidence type="ECO:0000313" key="3">
    <source>
        <dbReference type="EMBL" id="NBI35493.1"/>
    </source>
</evidence>